<dbReference type="GO" id="GO:0000271">
    <property type="term" value="P:polysaccharide biosynthetic process"/>
    <property type="evidence" value="ECO:0007669"/>
    <property type="project" value="InterPro"/>
</dbReference>
<dbReference type="EMBL" id="MKIO01000040">
    <property type="protein sequence ID" value="OLP53252.1"/>
    <property type="molecule type" value="Genomic_DNA"/>
</dbReference>
<feature type="domain" description="GtrA/DPMS transmembrane" evidence="7">
    <location>
        <begin position="27"/>
        <end position="140"/>
    </location>
</feature>
<evidence type="ECO:0000256" key="5">
    <source>
        <dbReference type="ARBA" id="ARBA00023136"/>
    </source>
</evidence>
<keyword evidence="3 6" id="KW-0812">Transmembrane</keyword>
<dbReference type="Pfam" id="PF04138">
    <property type="entry name" value="GtrA_DPMS_TM"/>
    <property type="match status" value="1"/>
</dbReference>
<comment type="similarity">
    <text evidence="2">Belongs to the GtrA family.</text>
</comment>
<dbReference type="InterPro" id="IPR051401">
    <property type="entry name" value="GtrA_CellWall_Glycosyl"/>
</dbReference>
<evidence type="ECO:0000313" key="9">
    <source>
        <dbReference type="EMBL" id="OQP85876.1"/>
    </source>
</evidence>
<dbReference type="Proteomes" id="UP000192652">
    <property type="component" value="Unassembled WGS sequence"/>
</dbReference>
<dbReference type="InterPro" id="IPR007267">
    <property type="entry name" value="GtrA_DPMS_TM"/>
</dbReference>
<evidence type="ECO:0000256" key="2">
    <source>
        <dbReference type="ARBA" id="ARBA00009399"/>
    </source>
</evidence>
<dbReference type="Proteomes" id="UP000186143">
    <property type="component" value="Unassembled WGS sequence"/>
</dbReference>
<feature type="transmembrane region" description="Helical" evidence="6">
    <location>
        <begin position="53"/>
        <end position="70"/>
    </location>
</feature>
<keyword evidence="11" id="KW-1185">Reference proteome</keyword>
<reference evidence="9" key="2">
    <citation type="submission" date="2016-12" db="EMBL/GenBank/DDBJ databases">
        <authorList>
            <person name="Zhang X."/>
            <person name="Zhao J."/>
        </authorList>
    </citation>
    <scope>NUCLEOTIDE SEQUENCE</scope>
    <source>
        <strain evidence="9">RD15</strain>
    </source>
</reference>
<feature type="transmembrane region" description="Helical" evidence="6">
    <location>
        <begin position="21"/>
        <end position="47"/>
    </location>
</feature>
<reference evidence="8 10" key="1">
    <citation type="submission" date="2016-09" db="EMBL/GenBank/DDBJ databases">
        <title>Rhizobium sp. nov., a novel species isolated from the rice rhizosphere.</title>
        <authorList>
            <person name="Zhao J."/>
            <person name="Zhang X."/>
        </authorList>
    </citation>
    <scope>NUCLEOTIDE SEQUENCE [LARGE SCALE GENOMIC DNA]</scope>
    <source>
        <strain evidence="8 10">MH17</strain>
    </source>
</reference>
<evidence type="ECO:0000313" key="10">
    <source>
        <dbReference type="Proteomes" id="UP000186143"/>
    </source>
</evidence>
<dbReference type="PANTHER" id="PTHR38459">
    <property type="entry name" value="PROPHAGE BACTOPRENOL-LINKED GLUCOSE TRANSLOCASE HOMOLOG"/>
    <property type="match status" value="1"/>
</dbReference>
<feature type="transmembrane region" description="Helical" evidence="6">
    <location>
        <begin position="91"/>
        <end position="111"/>
    </location>
</feature>
<sequence>MASSAQGHDPGGEKGRALAPWLQAGLFAFVGVLNTAVDVLAFAGLVWLGLAPLLANLLSFSLGAVNSLVLNKSLTFRGTGARYSLRLVARFAAVTALSLAVSQASLAAMIALGLSEIAAKLVSVVFTFAIGFGLNKFVTFRSATSHG</sequence>
<organism evidence="8 10">
    <name type="scientific">Xaviernesmea rhizosphaerae</name>
    <dbReference type="NCBI Taxonomy" id="1672749"/>
    <lineage>
        <taxon>Bacteria</taxon>
        <taxon>Pseudomonadati</taxon>
        <taxon>Pseudomonadota</taxon>
        <taxon>Alphaproteobacteria</taxon>
        <taxon>Hyphomicrobiales</taxon>
        <taxon>Rhizobiaceae</taxon>
        <taxon>Rhizobium/Agrobacterium group</taxon>
        <taxon>Xaviernesmea</taxon>
    </lineage>
</organism>
<name>A0A1Q9AE74_9HYPH</name>
<evidence type="ECO:0000256" key="1">
    <source>
        <dbReference type="ARBA" id="ARBA00004141"/>
    </source>
</evidence>
<comment type="subcellular location">
    <subcellularLocation>
        <location evidence="1">Membrane</location>
        <topology evidence="1">Multi-pass membrane protein</topology>
    </subcellularLocation>
</comment>
<keyword evidence="4 6" id="KW-1133">Transmembrane helix</keyword>
<dbReference type="STRING" id="1672749.BJF92_00310"/>
<dbReference type="GO" id="GO:0005886">
    <property type="term" value="C:plasma membrane"/>
    <property type="evidence" value="ECO:0007669"/>
    <property type="project" value="TreeGrafter"/>
</dbReference>
<gene>
    <name evidence="8" type="ORF">BJF92_00310</name>
    <name evidence="9" type="ORF">BTR14_13950</name>
</gene>
<evidence type="ECO:0000256" key="6">
    <source>
        <dbReference type="SAM" id="Phobius"/>
    </source>
</evidence>
<evidence type="ECO:0000256" key="3">
    <source>
        <dbReference type="ARBA" id="ARBA00022692"/>
    </source>
</evidence>
<reference evidence="9 11" key="3">
    <citation type="journal article" date="2017" name="Antonie Van Leeuwenhoek">
        <title>Rhizobium rhizosphaerae sp. nov., a novel species isolated from rice rhizosphere.</title>
        <authorList>
            <person name="Zhao J.J."/>
            <person name="Zhang J."/>
            <person name="Zhang R.J."/>
            <person name="Zhang C.W."/>
            <person name="Yin H.Q."/>
            <person name="Zhang X.X."/>
        </authorList>
    </citation>
    <scope>NUCLEOTIDE SEQUENCE [LARGE SCALE GENOMIC DNA]</scope>
    <source>
        <strain evidence="9 11">RD15</strain>
    </source>
</reference>
<evidence type="ECO:0000313" key="8">
    <source>
        <dbReference type="EMBL" id="OLP53252.1"/>
    </source>
</evidence>
<keyword evidence="5 6" id="KW-0472">Membrane</keyword>
<feature type="transmembrane region" description="Helical" evidence="6">
    <location>
        <begin position="117"/>
        <end position="138"/>
    </location>
</feature>
<evidence type="ECO:0000256" key="4">
    <source>
        <dbReference type="ARBA" id="ARBA00022989"/>
    </source>
</evidence>
<dbReference type="RefSeq" id="WP_075636487.1">
    <property type="nucleotide sequence ID" value="NZ_MKIO01000040.1"/>
</dbReference>
<dbReference type="PANTHER" id="PTHR38459:SF1">
    <property type="entry name" value="PROPHAGE BACTOPRENOL-LINKED GLUCOSE TRANSLOCASE HOMOLOG"/>
    <property type="match status" value="1"/>
</dbReference>
<dbReference type="OrthoDB" id="9812049at2"/>
<accession>A0A1Q9AE74</accession>
<protein>
    <recommendedName>
        <fullName evidence="7">GtrA/DPMS transmembrane domain-containing protein</fullName>
    </recommendedName>
</protein>
<dbReference type="EMBL" id="MSPX01000011">
    <property type="protein sequence ID" value="OQP85876.1"/>
    <property type="molecule type" value="Genomic_DNA"/>
</dbReference>
<dbReference type="AlphaFoldDB" id="A0A1Q9AE74"/>
<evidence type="ECO:0000259" key="7">
    <source>
        <dbReference type="Pfam" id="PF04138"/>
    </source>
</evidence>
<comment type="caution">
    <text evidence="8">The sequence shown here is derived from an EMBL/GenBank/DDBJ whole genome shotgun (WGS) entry which is preliminary data.</text>
</comment>
<evidence type="ECO:0000313" key="11">
    <source>
        <dbReference type="Proteomes" id="UP000192652"/>
    </source>
</evidence>
<proteinExistence type="inferred from homology"/>